<accession>A0AAF0NYJ7</accession>
<organism evidence="2 3">
    <name type="scientific">Arthrobacter phage SWEP2</name>
    <dbReference type="NCBI Taxonomy" id="2945958"/>
    <lineage>
        <taxon>Viruses</taxon>
        <taxon>Duplodnaviria</taxon>
        <taxon>Heunggongvirae</taxon>
        <taxon>Uroviricota</taxon>
        <taxon>Caudoviricetes</taxon>
        <taxon>Casidaviridae</taxon>
        <taxon>Swepdovirus</taxon>
        <taxon>Swepdovirus SWEP2</taxon>
    </lineage>
</organism>
<protein>
    <submittedName>
        <fullName evidence="2">Uncharacterized protein</fullName>
    </submittedName>
</protein>
<proteinExistence type="predicted"/>
<evidence type="ECO:0000313" key="2">
    <source>
        <dbReference type="EMBL" id="WLZ10616.1"/>
    </source>
</evidence>
<evidence type="ECO:0000313" key="3">
    <source>
        <dbReference type="Proteomes" id="UP001057418"/>
    </source>
</evidence>
<sequence length="61" mass="6264">MSETTLGNSAEPNTGMLPVLSPAGGDQSTYVTLPVLDAVSDGAYMAVFADGSYVRGWRPAA</sequence>
<dbReference type="Proteomes" id="UP001057418">
    <property type="component" value="Segment"/>
</dbReference>
<feature type="compositionally biased region" description="Polar residues" evidence="1">
    <location>
        <begin position="1"/>
        <end position="12"/>
    </location>
</feature>
<evidence type="ECO:0000256" key="1">
    <source>
        <dbReference type="SAM" id="MobiDB-lite"/>
    </source>
</evidence>
<feature type="region of interest" description="Disordered" evidence="1">
    <location>
        <begin position="1"/>
        <end position="21"/>
    </location>
</feature>
<reference evidence="2" key="1">
    <citation type="submission" date="2022-05" db="EMBL/GenBank/DDBJ databases">
        <authorList>
            <person name="Ruan C."/>
        </authorList>
    </citation>
    <scope>NUCLEOTIDE SEQUENCE [LARGE SCALE GENOMIC DNA]</scope>
</reference>
<dbReference type="EMBL" id="ON528933">
    <property type="protein sequence ID" value="WLZ10616.1"/>
    <property type="molecule type" value="Genomic_DNA"/>
</dbReference>
<keyword evidence="3" id="KW-1185">Reference proteome</keyword>
<name>A0AAF0NYJ7_9CAUD</name>